<dbReference type="GO" id="GO:0003714">
    <property type="term" value="F:transcription corepressor activity"/>
    <property type="evidence" value="ECO:0007669"/>
    <property type="project" value="InterPro"/>
</dbReference>
<evidence type="ECO:0000313" key="6">
    <source>
        <dbReference type="EMBL" id="CAE5958413.1"/>
    </source>
</evidence>
<evidence type="ECO:0000256" key="5">
    <source>
        <dbReference type="SAM" id="MobiDB-lite"/>
    </source>
</evidence>
<evidence type="ECO:0000256" key="2">
    <source>
        <dbReference type="ARBA" id="ARBA00022491"/>
    </source>
</evidence>
<dbReference type="Pfam" id="PF02671">
    <property type="entry name" value="PAH"/>
    <property type="match status" value="7"/>
</dbReference>
<evidence type="ECO:0000256" key="1">
    <source>
        <dbReference type="ARBA" id="ARBA00004123"/>
    </source>
</evidence>
<comment type="subcellular location">
    <subcellularLocation>
        <location evidence="1 4">Nucleus</location>
    </subcellularLocation>
</comment>
<dbReference type="InterPro" id="IPR039774">
    <property type="entry name" value="Sin3-like"/>
</dbReference>
<dbReference type="GO" id="GO:0000122">
    <property type="term" value="P:negative regulation of transcription by RNA polymerase II"/>
    <property type="evidence" value="ECO:0007669"/>
    <property type="project" value="TreeGrafter"/>
</dbReference>
<sequence>MRNHQTIRIDYPTLVATVEELLKDHQDLLLRFNAFFAVEPKKTIPPEANKGDSKGSVCARVKRVLKGHPNLLRGFRVFVPARSTITIASTKAEQRAASDNNKRIRVANFITKLKARFQGDDRHVYESFLEILTMYQEGNKSVNDLYQEVIALLQGHEDLVMEFEDVLKKPTDPSGVDNGSVIARMTELIRGYPKLLRGSRVFLPEAEITIPPKAEQRPESDGDQKKCADLENHMNKLETRLDTLVFPTMTEKTYEGKKSIKELHEEVVFLSEDKITIPPKADRTIPSEANKTIPPEANKGVDKDSVIARVEELTKDHRDLLLGLSAFLPAATKTIPHKADELTSLPEANRATPPKASRTIPLKFKITIPPKARRTIPSEAEKPTHSDELNFMNKLKTRFQRIDNHVVGSFRSIMKMYEEGKKSVKDVHEEVYDLLYYHEDLIEDFTRIFPKLGSFRINISTSTTSVDSMRLKIDEANGSAMMAEIIKGHPNLLLRLGVFFPKYSVNKHKGKRTIPPDDEHGGSAESSTNKKNRAANFMENLEARFQGDGGHVVNSVLQIIRMYTIEGNKSKNEAYHEVVALLHGHVDLIMEFGEYFSDILSQPKYDKLSTITITSPKAEQRAASDNNKRIRVANFITKLKARFQGDDRHVYESFLEILTMYQEGNKSVTDLYQEVIALLQGHEDLVMEFADVLKKPTDPSGSKSNANFMENLEARFQGDGGHVVKSVLQILRMYTIEGNKSKNEAYHECSETDIEEEPWSLQLQGKWRCN</sequence>
<feature type="region of interest" description="Disordered" evidence="5">
    <location>
        <begin position="510"/>
        <end position="531"/>
    </location>
</feature>
<keyword evidence="3 4" id="KW-0539">Nucleus</keyword>
<dbReference type="PANTHER" id="PTHR12346">
    <property type="entry name" value="SIN3B-RELATED"/>
    <property type="match status" value="1"/>
</dbReference>
<dbReference type="SUPFAM" id="SSF47762">
    <property type="entry name" value="PAH2 domain"/>
    <property type="match status" value="5"/>
</dbReference>
<dbReference type="GO" id="GO:0000785">
    <property type="term" value="C:chromatin"/>
    <property type="evidence" value="ECO:0007669"/>
    <property type="project" value="TreeGrafter"/>
</dbReference>
<dbReference type="PROSITE" id="PS51477">
    <property type="entry name" value="PAH"/>
    <property type="match status" value="4"/>
</dbReference>
<dbReference type="GO" id="GO:0000118">
    <property type="term" value="C:histone deacetylase complex"/>
    <property type="evidence" value="ECO:0007669"/>
    <property type="project" value="TreeGrafter"/>
</dbReference>
<keyword evidence="2" id="KW-0678">Repressor</keyword>
<gene>
    <name evidence="6" type="ORF">AARE701A_LOCUS2013</name>
</gene>
<accession>A0A8S1ZM83</accession>
<feature type="region of interest" description="Disordered" evidence="5">
    <location>
        <begin position="279"/>
        <end position="298"/>
    </location>
</feature>
<dbReference type="PANTHER" id="PTHR12346:SF0">
    <property type="entry name" value="SIN3A, ISOFORM G"/>
    <property type="match status" value="1"/>
</dbReference>
<evidence type="ECO:0000256" key="3">
    <source>
        <dbReference type="ARBA" id="ARBA00023242"/>
    </source>
</evidence>
<keyword evidence="7" id="KW-1185">Reference proteome</keyword>
<reference evidence="6" key="1">
    <citation type="submission" date="2021-01" db="EMBL/GenBank/DDBJ databases">
        <authorList>
            <person name="Bezrukov I."/>
        </authorList>
    </citation>
    <scope>NUCLEOTIDE SEQUENCE</scope>
</reference>
<dbReference type="Gene3D" id="1.20.1160.11">
    <property type="entry name" value="Paired amphipathic helix"/>
    <property type="match status" value="4"/>
</dbReference>
<dbReference type="FunFam" id="1.20.1160.11:FF:000009">
    <property type="entry name" value="F3I6.18 protein"/>
    <property type="match status" value="4"/>
</dbReference>
<dbReference type="InterPro" id="IPR036600">
    <property type="entry name" value="PAH_sf"/>
</dbReference>
<dbReference type="EMBL" id="LR999451">
    <property type="protein sequence ID" value="CAE5958413.1"/>
    <property type="molecule type" value="Genomic_DNA"/>
</dbReference>
<proteinExistence type="predicted"/>
<dbReference type="InterPro" id="IPR003822">
    <property type="entry name" value="PAH"/>
</dbReference>
<protein>
    <submittedName>
        <fullName evidence="6">Uncharacterized protein</fullName>
    </submittedName>
</protein>
<evidence type="ECO:0000256" key="4">
    <source>
        <dbReference type="PROSITE-ProRule" id="PRU00810"/>
    </source>
</evidence>
<dbReference type="AlphaFoldDB" id="A0A8S1ZM83"/>
<organism evidence="6 7">
    <name type="scientific">Arabidopsis arenosa</name>
    <name type="common">Sand rock-cress</name>
    <name type="synonym">Cardaminopsis arenosa</name>
    <dbReference type="NCBI Taxonomy" id="38785"/>
    <lineage>
        <taxon>Eukaryota</taxon>
        <taxon>Viridiplantae</taxon>
        <taxon>Streptophyta</taxon>
        <taxon>Embryophyta</taxon>
        <taxon>Tracheophyta</taxon>
        <taxon>Spermatophyta</taxon>
        <taxon>Magnoliopsida</taxon>
        <taxon>eudicotyledons</taxon>
        <taxon>Gunneridae</taxon>
        <taxon>Pentapetalae</taxon>
        <taxon>rosids</taxon>
        <taxon>malvids</taxon>
        <taxon>Brassicales</taxon>
        <taxon>Brassicaceae</taxon>
        <taxon>Camelineae</taxon>
        <taxon>Arabidopsis</taxon>
    </lineage>
</organism>
<name>A0A8S1ZM83_ARAAE</name>
<evidence type="ECO:0000313" key="7">
    <source>
        <dbReference type="Proteomes" id="UP000682877"/>
    </source>
</evidence>
<dbReference type="Proteomes" id="UP000682877">
    <property type="component" value="Chromosome 1"/>
</dbReference>